<gene>
    <name evidence="1" type="ORF">UFOVP279_25</name>
    <name evidence="2" type="ORF">UFOVP781_38</name>
</gene>
<protein>
    <submittedName>
        <fullName evidence="2">Uncharacterized protein</fullName>
    </submittedName>
</protein>
<sequence>MTTDEKQAHLKRVAADLGEHFDCVQILAHDSDSDTYQTFEAGSGSLYARMYQALRWSEHPSECELTEEDDDES</sequence>
<name>A0A6J5NZM8_9CAUD</name>
<reference evidence="2" key="1">
    <citation type="submission" date="2020-04" db="EMBL/GenBank/DDBJ databases">
        <authorList>
            <person name="Chiriac C."/>
            <person name="Salcher M."/>
            <person name="Ghai R."/>
            <person name="Kavagutti S V."/>
        </authorList>
    </citation>
    <scope>NUCLEOTIDE SEQUENCE</scope>
</reference>
<proteinExistence type="predicted"/>
<evidence type="ECO:0000313" key="1">
    <source>
        <dbReference type="EMBL" id="CAB4134552.1"/>
    </source>
</evidence>
<organism evidence="2">
    <name type="scientific">uncultured Caudovirales phage</name>
    <dbReference type="NCBI Taxonomy" id="2100421"/>
    <lineage>
        <taxon>Viruses</taxon>
        <taxon>Duplodnaviria</taxon>
        <taxon>Heunggongvirae</taxon>
        <taxon>Uroviricota</taxon>
        <taxon>Caudoviricetes</taxon>
        <taxon>Peduoviridae</taxon>
        <taxon>Maltschvirus</taxon>
        <taxon>Maltschvirus maltsch</taxon>
    </lineage>
</organism>
<evidence type="ECO:0000313" key="2">
    <source>
        <dbReference type="EMBL" id="CAB4162375.1"/>
    </source>
</evidence>
<accession>A0A6J5NZM8</accession>
<dbReference type="EMBL" id="LR796731">
    <property type="protein sequence ID" value="CAB4162375.1"/>
    <property type="molecule type" value="Genomic_DNA"/>
</dbReference>
<dbReference type="EMBL" id="LR796287">
    <property type="protein sequence ID" value="CAB4134552.1"/>
    <property type="molecule type" value="Genomic_DNA"/>
</dbReference>